<dbReference type="AlphaFoldDB" id="A0AA90H8F2"/>
<evidence type="ECO:0000313" key="2">
    <source>
        <dbReference type="EMBL" id="MDI5967237.1"/>
    </source>
</evidence>
<dbReference type="RefSeq" id="WP_271318228.1">
    <property type="nucleotide sequence ID" value="NZ_JAAGKO020000078.1"/>
</dbReference>
<dbReference type="Proteomes" id="UP001156398">
    <property type="component" value="Unassembled WGS sequence"/>
</dbReference>
<dbReference type="Pfam" id="PF19655">
    <property type="entry name" value="DUF6158"/>
    <property type="match status" value="1"/>
</dbReference>
<gene>
    <name evidence="2" type="ORF">POF43_031705</name>
    <name evidence="3" type="ORF">POF50_010875</name>
</gene>
<accession>A0AA90H8F2</accession>
<evidence type="ECO:0000256" key="1">
    <source>
        <dbReference type="SAM" id="MobiDB-lite"/>
    </source>
</evidence>
<keyword evidence="4" id="KW-1185">Reference proteome</keyword>
<dbReference type="EMBL" id="JABXJJ020000012">
    <property type="protein sequence ID" value="MDI5969832.1"/>
    <property type="molecule type" value="Genomic_DNA"/>
</dbReference>
<protein>
    <submittedName>
        <fullName evidence="3">DUF6158 family protein</fullName>
    </submittedName>
</protein>
<sequence>MADKDDPGVAPGALDERALLRALEALHRTRHETLLYGSVDALRTHSSRMTALEGEYLRRHPERSPSPGRTRAGARARVP</sequence>
<name>A0AA90H8F2_9ACTN</name>
<dbReference type="InterPro" id="IPR046156">
    <property type="entry name" value="DUF6158"/>
</dbReference>
<dbReference type="EMBL" id="JAAGKO020000078">
    <property type="protein sequence ID" value="MDI5967237.1"/>
    <property type="molecule type" value="Genomic_DNA"/>
</dbReference>
<proteinExistence type="predicted"/>
<comment type="caution">
    <text evidence="3">The sequence shown here is derived from an EMBL/GenBank/DDBJ whole genome shotgun (WGS) entry which is preliminary data.</text>
</comment>
<organism evidence="3">
    <name type="scientific">Streptantibioticus silvisoli</name>
    <dbReference type="NCBI Taxonomy" id="2705255"/>
    <lineage>
        <taxon>Bacteria</taxon>
        <taxon>Bacillati</taxon>
        <taxon>Actinomycetota</taxon>
        <taxon>Actinomycetes</taxon>
        <taxon>Kitasatosporales</taxon>
        <taxon>Streptomycetaceae</taxon>
        <taxon>Streptantibioticus</taxon>
    </lineage>
</organism>
<evidence type="ECO:0000313" key="3">
    <source>
        <dbReference type="EMBL" id="MDI5969832.1"/>
    </source>
</evidence>
<evidence type="ECO:0000313" key="4">
    <source>
        <dbReference type="Proteomes" id="UP001156398"/>
    </source>
</evidence>
<reference evidence="3 4" key="1">
    <citation type="submission" date="2023-05" db="EMBL/GenBank/DDBJ databases">
        <title>Streptantibioticus silvisoli sp. nov., acidotolerant actinomycetes 1 from pine litter.</title>
        <authorList>
            <person name="Swiecimska M."/>
            <person name="Golinska P."/>
            <person name="Sangal V."/>
            <person name="Wachnowicz B."/>
            <person name="Goodfellow M."/>
        </authorList>
    </citation>
    <scope>NUCLEOTIDE SEQUENCE</scope>
    <source>
        <strain evidence="3">SL13</strain>
        <strain evidence="2 4">SL54</strain>
    </source>
</reference>
<feature type="region of interest" description="Disordered" evidence="1">
    <location>
        <begin position="56"/>
        <end position="79"/>
    </location>
</feature>